<name>U2TU93_9ACTN</name>
<evidence type="ECO:0000313" key="3">
    <source>
        <dbReference type="Proteomes" id="UP000016638"/>
    </source>
</evidence>
<keyword evidence="1" id="KW-0472">Membrane</keyword>
<keyword evidence="1" id="KW-1133">Transmembrane helix</keyword>
<protein>
    <recommendedName>
        <fullName evidence="4">PH domain-containing protein</fullName>
    </recommendedName>
</protein>
<organism evidence="2 3">
    <name type="scientific">Olsenella profusa F0195</name>
    <dbReference type="NCBI Taxonomy" id="1125712"/>
    <lineage>
        <taxon>Bacteria</taxon>
        <taxon>Bacillati</taxon>
        <taxon>Actinomycetota</taxon>
        <taxon>Coriobacteriia</taxon>
        <taxon>Coriobacteriales</taxon>
        <taxon>Atopobiaceae</taxon>
        <taxon>Olsenella</taxon>
    </lineage>
</organism>
<evidence type="ECO:0000256" key="1">
    <source>
        <dbReference type="SAM" id="Phobius"/>
    </source>
</evidence>
<keyword evidence="1" id="KW-0812">Transmembrane</keyword>
<feature type="transmembrane region" description="Helical" evidence="1">
    <location>
        <begin position="215"/>
        <end position="238"/>
    </location>
</feature>
<evidence type="ECO:0008006" key="4">
    <source>
        <dbReference type="Google" id="ProtNLM"/>
    </source>
</evidence>
<feature type="transmembrane region" description="Helical" evidence="1">
    <location>
        <begin position="88"/>
        <end position="107"/>
    </location>
</feature>
<dbReference type="RefSeq" id="WP_021725510.1">
    <property type="nucleotide sequence ID" value="NZ_AWEZ01000023.1"/>
</dbReference>
<reference evidence="2 3" key="1">
    <citation type="submission" date="2013-08" db="EMBL/GenBank/DDBJ databases">
        <authorList>
            <person name="Durkin A.S."/>
            <person name="Haft D.R."/>
            <person name="McCorrison J."/>
            <person name="Torralba M."/>
            <person name="Gillis M."/>
            <person name="Haft D.H."/>
            <person name="Methe B."/>
            <person name="Sutton G."/>
            <person name="Nelson K.E."/>
        </authorList>
    </citation>
    <scope>NUCLEOTIDE SEQUENCE [LARGE SCALE GENOMIC DNA]</scope>
    <source>
        <strain evidence="2 3">F0195</strain>
    </source>
</reference>
<proteinExistence type="predicted"/>
<sequence>MDLGMLLRLVPTLAAAAVVSLLARRAAREREAAEGRPAAPGGELSYGLPPVLWKFMLIGLGFLAFPLVVELGSLAAGKPPFRQWEAELVLVAAAALSVLASAHYRTWRLTADAGGLRLRRLVLPSLDVPWEKLDALVTSNDGQTLYVMAGGRRLAGFSMVCVSHGDALSALYGAARSHGALVSAERDLPEGVPGPHGARRGDLRDRIGGLPAWKAALLVLAACAAFSLATYLLVVLLMR</sequence>
<accession>U2TU93</accession>
<feature type="transmembrane region" description="Helical" evidence="1">
    <location>
        <begin position="52"/>
        <end position="76"/>
    </location>
</feature>
<dbReference type="Proteomes" id="UP000016638">
    <property type="component" value="Unassembled WGS sequence"/>
</dbReference>
<comment type="caution">
    <text evidence="2">The sequence shown here is derived from an EMBL/GenBank/DDBJ whole genome shotgun (WGS) entry which is preliminary data.</text>
</comment>
<dbReference type="STRING" id="1125712.HMPREF1316_2486"/>
<dbReference type="EMBL" id="AWEZ01000023">
    <property type="protein sequence ID" value="ERL09643.1"/>
    <property type="molecule type" value="Genomic_DNA"/>
</dbReference>
<keyword evidence="3" id="KW-1185">Reference proteome</keyword>
<dbReference type="AlphaFoldDB" id="U2TU93"/>
<gene>
    <name evidence="2" type="ORF">HMPREF1316_2486</name>
</gene>
<dbReference type="PATRIC" id="fig|1125712.3.peg.664"/>
<evidence type="ECO:0000313" key="2">
    <source>
        <dbReference type="EMBL" id="ERL09643.1"/>
    </source>
</evidence>